<dbReference type="GO" id="GO:0000139">
    <property type="term" value="C:Golgi membrane"/>
    <property type="evidence" value="ECO:0007669"/>
    <property type="project" value="UniProtKB-SubCell"/>
</dbReference>
<dbReference type="PANTHER" id="PTHR10468">
    <property type="entry name" value="PROTEIN O-LINKED-MANNOSE BETA-1,2-N-ACETYLGLUCOSAMINYLTRANSFERASE 1/ALPHA-1,3-MANNOSYL-GLYCOPROTEIN 2-BETA-N-ACETYLGLUCOSAMINYLTRANSFERASE"/>
    <property type="match status" value="1"/>
</dbReference>
<keyword evidence="7 16" id="KW-0479">Metal-binding</keyword>
<dbReference type="EMBL" id="HBFA01005548">
    <property type="protein sequence ID" value="CAD8653150.1"/>
    <property type="molecule type" value="Transcribed_RNA"/>
</dbReference>
<gene>
    <name evidence="18" type="ORF">POBO1169_LOCUS2830</name>
    <name evidence="19" type="ORF">POBO1169_LOCUS2831</name>
</gene>
<evidence type="ECO:0000256" key="10">
    <source>
        <dbReference type="ARBA" id="ARBA00023034"/>
    </source>
</evidence>
<dbReference type="Pfam" id="PF03071">
    <property type="entry name" value="GNT-I"/>
    <property type="match status" value="1"/>
</dbReference>
<evidence type="ECO:0000256" key="2">
    <source>
        <dbReference type="ARBA" id="ARBA00004922"/>
    </source>
</evidence>
<organism evidence="18">
    <name type="scientific">Pyramimonas obovata</name>
    <dbReference type="NCBI Taxonomy" id="1411642"/>
    <lineage>
        <taxon>Eukaryota</taxon>
        <taxon>Viridiplantae</taxon>
        <taxon>Chlorophyta</taxon>
        <taxon>Pyramimonadophyceae</taxon>
        <taxon>Pyramimonadales</taxon>
        <taxon>Pyramimonadaceae</taxon>
        <taxon>Pyramimonas</taxon>
        <taxon>Pyramimonas incertae sedis</taxon>
    </lineage>
</organism>
<feature type="compositionally biased region" description="Low complexity" evidence="17">
    <location>
        <begin position="35"/>
        <end position="51"/>
    </location>
</feature>
<evidence type="ECO:0000256" key="16">
    <source>
        <dbReference type="RuleBase" id="RU368119"/>
    </source>
</evidence>
<comment type="pathway">
    <text evidence="2 16">Protein modification; protein glycosylation.</text>
</comment>
<evidence type="ECO:0000256" key="6">
    <source>
        <dbReference type="ARBA" id="ARBA00022692"/>
    </source>
</evidence>
<name>A0A6T7UPZ9_9CHLO</name>
<dbReference type="InterPro" id="IPR052261">
    <property type="entry name" value="Glycosyltransferase_13"/>
</dbReference>
<evidence type="ECO:0000256" key="8">
    <source>
        <dbReference type="ARBA" id="ARBA00022968"/>
    </source>
</evidence>
<evidence type="ECO:0000256" key="4">
    <source>
        <dbReference type="ARBA" id="ARBA00022676"/>
    </source>
</evidence>
<dbReference type="AlphaFoldDB" id="A0A6T7UPZ9"/>
<protein>
    <recommendedName>
        <fullName evidence="13 16">Alpha-1,3-mannosyl-glycoprotein 2-beta-N-acetylglucosaminyltransferase</fullName>
        <shortName evidence="16">GNT-I</shortName>
        <shortName evidence="16">GlcNAc-T I</shortName>
        <ecNumber evidence="13 16">2.4.1.101</ecNumber>
    </recommendedName>
    <alternativeName>
        <fullName evidence="14 16">N-glycosyl-oligosaccharide-glycoprotein N-acetylglucosaminyltransferase I</fullName>
    </alternativeName>
</protein>
<comment type="similarity">
    <text evidence="3 16">Belongs to the glycosyltransferase 13 family.</text>
</comment>
<evidence type="ECO:0000313" key="18">
    <source>
        <dbReference type="EMBL" id="CAD8653150.1"/>
    </source>
</evidence>
<feature type="region of interest" description="Disordered" evidence="17">
    <location>
        <begin position="119"/>
        <end position="174"/>
    </location>
</feature>
<evidence type="ECO:0000256" key="9">
    <source>
        <dbReference type="ARBA" id="ARBA00022989"/>
    </source>
</evidence>
<feature type="compositionally biased region" description="Low complexity" evidence="17">
    <location>
        <begin position="13"/>
        <end position="22"/>
    </location>
</feature>
<dbReference type="PANTHER" id="PTHR10468:SF0">
    <property type="entry name" value="ALPHA-1,3-MANNOSYL-GLYCOPROTEIN 2-BETA-N-ACETYLGLUCOSAMINYLTRANSFERASE"/>
    <property type="match status" value="1"/>
</dbReference>
<keyword evidence="6 16" id="KW-0812">Transmembrane</keyword>
<keyword evidence="9 16" id="KW-1133">Transmembrane helix</keyword>
<evidence type="ECO:0000256" key="13">
    <source>
        <dbReference type="ARBA" id="ARBA00038949"/>
    </source>
</evidence>
<comment type="function">
    <text evidence="16">Initiates complex N-linked carbohydrate formation. Essential for the conversion of high-mannose to hybrid and complex N-glycans.</text>
</comment>
<evidence type="ECO:0000256" key="1">
    <source>
        <dbReference type="ARBA" id="ARBA00004323"/>
    </source>
</evidence>
<keyword evidence="12 16" id="KW-0464">Manganese</keyword>
<dbReference type="GO" id="GO:0030145">
    <property type="term" value="F:manganese ion binding"/>
    <property type="evidence" value="ECO:0007669"/>
    <property type="project" value="UniProtKB-UniRule"/>
</dbReference>
<dbReference type="UniPathway" id="UPA00378"/>
<evidence type="ECO:0000256" key="14">
    <source>
        <dbReference type="ARBA" id="ARBA00041712"/>
    </source>
</evidence>
<comment type="cofactor">
    <cofactor evidence="16">
        <name>Mn(2+)</name>
        <dbReference type="ChEBI" id="CHEBI:29035"/>
    </cofactor>
    <text evidence="16">The cofactor is mostly bound to the substrate.</text>
</comment>
<comment type="catalytic activity">
    <reaction evidence="15 16">
        <text>N(4)-(alpha-D-Man-(1-&gt;3)-[alpha-D-Man-(1-&gt;3)-[alpha-D-Man-(1-&gt;6)]-alpha-D-Man-(1-&gt;6)]-beta-D-Man-(1-&gt;4)-beta-D-GlcNAc-(1-&gt;4)-beta-D-GlcNAc)-L-asparaginyl-[protein] (N-glucan mannose isomer 5A1,2) + UDP-N-acetyl-alpha-D-glucosamine = N(4)-{beta-D-GlcNAc-(1-&gt;2)-alpha-D-Man-(1-&gt;3)-[alpha-D-Man-(1-&gt;3)-[alpha-D-Man-(1-&gt;6)]-alpha-D-Man-(1-&gt;6)]-beta-D-Man-(1-&gt;4)-beta-D-GlcNAc-(1-&gt;4)-beta-D-GlcNAc}-L-asparaginyl-[protein] + UDP + H(+)</text>
        <dbReference type="Rhea" id="RHEA:11456"/>
        <dbReference type="Rhea" id="RHEA-COMP:14367"/>
        <dbReference type="Rhea" id="RHEA-COMP:14368"/>
        <dbReference type="ChEBI" id="CHEBI:15378"/>
        <dbReference type="ChEBI" id="CHEBI:57705"/>
        <dbReference type="ChEBI" id="CHEBI:58223"/>
        <dbReference type="ChEBI" id="CHEBI:59087"/>
        <dbReference type="ChEBI" id="CHEBI:60625"/>
        <dbReference type="EC" id="2.4.1.101"/>
    </reaction>
</comment>
<dbReference type="EC" id="2.4.1.101" evidence="13 16"/>
<feature type="region of interest" description="Disordered" evidence="17">
    <location>
        <begin position="1"/>
        <end position="58"/>
    </location>
</feature>
<keyword evidence="10 16" id="KW-0333">Golgi apparatus</keyword>
<evidence type="ECO:0000313" key="19">
    <source>
        <dbReference type="EMBL" id="CAD8653152.1"/>
    </source>
</evidence>
<dbReference type="FunFam" id="3.90.550.10:FF:000252">
    <property type="entry name" value="Protein O-linked-mannose beta-1,2-N-acetylglucosaminyltransferase 1"/>
    <property type="match status" value="1"/>
</dbReference>
<keyword evidence="4 16" id="KW-0328">Glycosyltransferase</keyword>
<sequence>MPAQDGSPPSPGQPQGRIMPSAKRPPRVPRPPGAAGPLRGKLSMRDTPSSTTRRRQPRLLFGEGGRRSAGRLKQTIVCVALTLICVFTVLLSYRGMLLQLERREGIPLEVELQGGDGIRLQASRKDSSTPSIDVEFQREPSGTQVELDPVTGADQASKQEIEAPAAGEQSDDVGQGSRLAAGGVLSNPAVIVFTYNRPHYLKQTLKSLTNIAGLKGFSVYVSQDGTDVQVAATARTFGGERGDLAPPVTRGYELWQHPRGAVPPRSAGHVYVAYHYKWALDRVFNEYNHSHAILVEDDMLFSIDFLRYFEATAPLLEVDPTIWCISSWNDNGLNHFTWDTRRMFRTSYFPGLGWMLRRELWDELGPVFPLEQWDHWMRLDTTARGRECVVPEVNRNFNIGEKGANMESATYNKYLSKMVVSHELISDYGDLSYLVKGAYEDWIRTVVASARHWDRPASTPERMLKEMGDGHAGQVILVTYRAETYKQLSDVFGTWPYPRAHHRHAAYLRYKGVLFILADARFCPYLPDALQVKPSPMLKAVAAPRHTDCNSACGSQGMRCEEQDFWFINTCKTLAEHFPCERGCALVLGPDVPNYVESASLNTHQQCLVNQQQTRCAAKHEATARLCACVPR</sequence>
<evidence type="ECO:0000256" key="17">
    <source>
        <dbReference type="SAM" id="MobiDB-lite"/>
    </source>
</evidence>
<dbReference type="InterPro" id="IPR029044">
    <property type="entry name" value="Nucleotide-diphossugar_trans"/>
</dbReference>
<dbReference type="EMBL" id="HBFA01005549">
    <property type="protein sequence ID" value="CAD8653152.1"/>
    <property type="molecule type" value="Transcribed_RNA"/>
</dbReference>
<evidence type="ECO:0000256" key="7">
    <source>
        <dbReference type="ARBA" id="ARBA00022723"/>
    </source>
</evidence>
<feature type="transmembrane region" description="Helical" evidence="16">
    <location>
        <begin position="75"/>
        <end position="93"/>
    </location>
</feature>
<evidence type="ECO:0000256" key="15">
    <source>
        <dbReference type="ARBA" id="ARBA00049421"/>
    </source>
</evidence>
<dbReference type="InterPro" id="IPR004139">
    <property type="entry name" value="Glyco_trans_13"/>
</dbReference>
<proteinExistence type="inferred from homology"/>
<keyword evidence="8 16" id="KW-0735">Signal-anchor</keyword>
<dbReference type="GO" id="GO:0003827">
    <property type="term" value="F:alpha-1,3-mannosylglycoprotein 2-beta-N-acetylglucosaminyltransferase activity"/>
    <property type="evidence" value="ECO:0007669"/>
    <property type="project" value="UniProtKB-UniRule"/>
</dbReference>
<keyword evidence="11 16" id="KW-0472">Membrane</keyword>
<keyword evidence="5" id="KW-0808">Transferase</keyword>
<reference evidence="18" key="1">
    <citation type="submission" date="2021-01" db="EMBL/GenBank/DDBJ databases">
        <authorList>
            <person name="Corre E."/>
            <person name="Pelletier E."/>
            <person name="Niang G."/>
            <person name="Scheremetjew M."/>
            <person name="Finn R."/>
            <person name="Kale V."/>
            <person name="Holt S."/>
            <person name="Cochrane G."/>
            <person name="Meng A."/>
            <person name="Brown T."/>
            <person name="Cohen L."/>
        </authorList>
    </citation>
    <scope>NUCLEOTIDE SEQUENCE</scope>
    <source>
        <strain evidence="18">CCMP722</strain>
    </source>
</reference>
<accession>A0A6T7UPZ9</accession>
<evidence type="ECO:0000256" key="5">
    <source>
        <dbReference type="ARBA" id="ARBA00022679"/>
    </source>
</evidence>
<dbReference type="Gene3D" id="3.90.550.10">
    <property type="entry name" value="Spore Coat Polysaccharide Biosynthesis Protein SpsA, Chain A"/>
    <property type="match status" value="1"/>
</dbReference>
<evidence type="ECO:0000256" key="11">
    <source>
        <dbReference type="ARBA" id="ARBA00023136"/>
    </source>
</evidence>
<dbReference type="SUPFAM" id="SSF53448">
    <property type="entry name" value="Nucleotide-diphospho-sugar transferases"/>
    <property type="match status" value="1"/>
</dbReference>
<evidence type="ECO:0000256" key="12">
    <source>
        <dbReference type="ARBA" id="ARBA00023211"/>
    </source>
</evidence>
<comment type="subcellular location">
    <subcellularLocation>
        <location evidence="1 16">Golgi apparatus membrane</location>
        <topology evidence="1 16">Single-pass type II membrane protein</topology>
    </subcellularLocation>
</comment>
<evidence type="ECO:0000256" key="3">
    <source>
        <dbReference type="ARBA" id="ARBA00006492"/>
    </source>
</evidence>